<reference evidence="2 3" key="1">
    <citation type="submission" date="2019-02" db="EMBL/GenBank/DDBJ databases">
        <title>Genome sequencing of the rare red list fungi Antrodiella citrinella (Flaviporus citrinellus).</title>
        <authorList>
            <person name="Buettner E."/>
            <person name="Kellner H."/>
        </authorList>
    </citation>
    <scope>NUCLEOTIDE SEQUENCE [LARGE SCALE GENOMIC DNA]</scope>
    <source>
        <strain evidence="2 3">DSM 108506</strain>
    </source>
</reference>
<accession>A0A4S4MR48</accession>
<keyword evidence="3" id="KW-1185">Reference proteome</keyword>
<evidence type="ECO:0000256" key="1">
    <source>
        <dbReference type="SAM" id="MobiDB-lite"/>
    </source>
</evidence>
<dbReference type="Proteomes" id="UP000308730">
    <property type="component" value="Unassembled WGS sequence"/>
</dbReference>
<evidence type="ECO:0000313" key="3">
    <source>
        <dbReference type="Proteomes" id="UP000308730"/>
    </source>
</evidence>
<dbReference type="EMBL" id="SGPM01000219">
    <property type="protein sequence ID" value="THH27857.1"/>
    <property type="molecule type" value="Genomic_DNA"/>
</dbReference>
<name>A0A4S4MR48_9APHY</name>
<comment type="caution">
    <text evidence="2">The sequence shown here is derived from an EMBL/GenBank/DDBJ whole genome shotgun (WGS) entry which is preliminary data.</text>
</comment>
<feature type="region of interest" description="Disordered" evidence="1">
    <location>
        <begin position="26"/>
        <end position="58"/>
    </location>
</feature>
<organism evidence="2 3">
    <name type="scientific">Antrodiella citrinella</name>
    <dbReference type="NCBI Taxonomy" id="2447956"/>
    <lineage>
        <taxon>Eukaryota</taxon>
        <taxon>Fungi</taxon>
        <taxon>Dikarya</taxon>
        <taxon>Basidiomycota</taxon>
        <taxon>Agaricomycotina</taxon>
        <taxon>Agaricomycetes</taxon>
        <taxon>Polyporales</taxon>
        <taxon>Steccherinaceae</taxon>
        <taxon>Antrodiella</taxon>
    </lineage>
</organism>
<sequence length="294" mass="34129">MNTLNADSTPHFPDLTWESYVNDLPETPKVRRKPAPKYPPGLGLGAAVTRPTPSRTQTFGITKHDPRRISNPRDILYHTPRPLTPEQQAKLAALKKQYENSPSIGSPLRDSSYIEQLNRLKAVYEKRESAGVLSAFHRNHDEGLRFLPYCRQGKCIDRTQKRCTYCKSEASDEAKGLYRARVFRIMEAAAQEAFEDPWDSCLRMKTRQDYLAFARYCENASKVVYTALDGIDLCPIAEIEVVFGDFDEEWIAKFWRAMKRRYEVDDEEEERKQRAERKRVNEMLKEEEKENVAV</sequence>
<proteinExistence type="predicted"/>
<protein>
    <submittedName>
        <fullName evidence="2">Uncharacterized protein</fullName>
    </submittedName>
</protein>
<dbReference type="AlphaFoldDB" id="A0A4S4MR48"/>
<gene>
    <name evidence="2" type="ORF">EUX98_g6330</name>
</gene>
<evidence type="ECO:0000313" key="2">
    <source>
        <dbReference type="EMBL" id="THH27857.1"/>
    </source>
</evidence>